<protein>
    <submittedName>
        <fullName evidence="2">Uncharacterized protein</fullName>
    </submittedName>
</protein>
<proteinExistence type="predicted"/>
<evidence type="ECO:0000313" key="3">
    <source>
        <dbReference type="Proteomes" id="UP000799537"/>
    </source>
</evidence>
<sequence length="150" mass="16701">MPYEPSSETCSSHYDSDDIQAANIFMLMRHADQSSAGNYAKHSSGEMGKALPPVPPSQLVRVTEKGSQAAGQPPTSGVSDCGCRWHQHCIVLPTRSLPRHRSSEAFSTRAQLRFFDISEYTSIRMDACSVMKSLRSSFRQALPFWLSSDW</sequence>
<dbReference type="GeneID" id="54562765"/>
<evidence type="ECO:0000313" key="2">
    <source>
        <dbReference type="EMBL" id="KAF2160040.1"/>
    </source>
</evidence>
<organism evidence="2 3">
    <name type="scientific">Zasmidium cellare ATCC 36951</name>
    <dbReference type="NCBI Taxonomy" id="1080233"/>
    <lineage>
        <taxon>Eukaryota</taxon>
        <taxon>Fungi</taxon>
        <taxon>Dikarya</taxon>
        <taxon>Ascomycota</taxon>
        <taxon>Pezizomycotina</taxon>
        <taxon>Dothideomycetes</taxon>
        <taxon>Dothideomycetidae</taxon>
        <taxon>Mycosphaerellales</taxon>
        <taxon>Mycosphaerellaceae</taxon>
        <taxon>Zasmidium</taxon>
    </lineage>
</organism>
<evidence type="ECO:0000256" key="1">
    <source>
        <dbReference type="SAM" id="MobiDB-lite"/>
    </source>
</evidence>
<name>A0A6A6C1K7_ZASCE</name>
<accession>A0A6A6C1K7</accession>
<dbReference type="RefSeq" id="XP_033660929.1">
    <property type="nucleotide sequence ID" value="XM_033809493.1"/>
</dbReference>
<reference evidence="2" key="1">
    <citation type="journal article" date="2020" name="Stud. Mycol.">
        <title>101 Dothideomycetes genomes: a test case for predicting lifestyles and emergence of pathogens.</title>
        <authorList>
            <person name="Haridas S."/>
            <person name="Albert R."/>
            <person name="Binder M."/>
            <person name="Bloem J."/>
            <person name="Labutti K."/>
            <person name="Salamov A."/>
            <person name="Andreopoulos B."/>
            <person name="Baker S."/>
            <person name="Barry K."/>
            <person name="Bills G."/>
            <person name="Bluhm B."/>
            <person name="Cannon C."/>
            <person name="Castanera R."/>
            <person name="Culley D."/>
            <person name="Daum C."/>
            <person name="Ezra D."/>
            <person name="Gonzalez J."/>
            <person name="Henrissat B."/>
            <person name="Kuo A."/>
            <person name="Liang C."/>
            <person name="Lipzen A."/>
            <person name="Lutzoni F."/>
            <person name="Magnuson J."/>
            <person name="Mondo S."/>
            <person name="Nolan M."/>
            <person name="Ohm R."/>
            <person name="Pangilinan J."/>
            <person name="Park H.-J."/>
            <person name="Ramirez L."/>
            <person name="Alfaro M."/>
            <person name="Sun H."/>
            <person name="Tritt A."/>
            <person name="Yoshinaga Y."/>
            <person name="Zwiers L.-H."/>
            <person name="Turgeon B."/>
            <person name="Goodwin S."/>
            <person name="Spatafora J."/>
            <person name="Crous P."/>
            <person name="Grigoriev I."/>
        </authorList>
    </citation>
    <scope>NUCLEOTIDE SEQUENCE</scope>
    <source>
        <strain evidence="2">ATCC 36951</strain>
    </source>
</reference>
<feature type="region of interest" description="Disordered" evidence="1">
    <location>
        <begin position="36"/>
        <end position="57"/>
    </location>
</feature>
<dbReference type="Proteomes" id="UP000799537">
    <property type="component" value="Unassembled WGS sequence"/>
</dbReference>
<dbReference type="EMBL" id="ML993630">
    <property type="protein sequence ID" value="KAF2160040.1"/>
    <property type="molecule type" value="Genomic_DNA"/>
</dbReference>
<dbReference type="AlphaFoldDB" id="A0A6A6C1K7"/>
<keyword evidence="3" id="KW-1185">Reference proteome</keyword>
<gene>
    <name evidence="2" type="ORF">M409DRAFT_29492</name>
</gene>